<keyword evidence="1" id="KW-1133">Transmembrane helix</keyword>
<evidence type="ECO:0000313" key="2">
    <source>
        <dbReference type="EMBL" id="GAA0873012.1"/>
    </source>
</evidence>
<proteinExistence type="predicted"/>
<dbReference type="EMBL" id="BAAAFG010000016">
    <property type="protein sequence ID" value="GAA0873012.1"/>
    <property type="molecule type" value="Genomic_DNA"/>
</dbReference>
<keyword evidence="1" id="KW-0472">Membrane</keyword>
<organism evidence="2 3">
    <name type="scientific">Gangjinia marincola</name>
    <dbReference type="NCBI Taxonomy" id="578463"/>
    <lineage>
        <taxon>Bacteria</taxon>
        <taxon>Pseudomonadati</taxon>
        <taxon>Bacteroidota</taxon>
        <taxon>Flavobacteriia</taxon>
        <taxon>Flavobacteriales</taxon>
        <taxon>Flavobacteriaceae</taxon>
        <taxon>Gangjinia</taxon>
    </lineage>
</organism>
<reference evidence="2 3" key="1">
    <citation type="journal article" date="2019" name="Int. J. Syst. Evol. Microbiol.">
        <title>The Global Catalogue of Microorganisms (GCM) 10K type strain sequencing project: providing services to taxonomists for standard genome sequencing and annotation.</title>
        <authorList>
            <consortium name="The Broad Institute Genomics Platform"/>
            <consortium name="The Broad Institute Genome Sequencing Center for Infectious Disease"/>
            <person name="Wu L."/>
            <person name="Ma J."/>
        </authorList>
    </citation>
    <scope>NUCLEOTIDE SEQUENCE [LARGE SCALE GENOMIC DNA]</scope>
    <source>
        <strain evidence="2 3">JCM 16082</strain>
    </source>
</reference>
<name>A0ABN1MIM3_9FLAO</name>
<evidence type="ECO:0008006" key="4">
    <source>
        <dbReference type="Google" id="ProtNLM"/>
    </source>
</evidence>
<comment type="caution">
    <text evidence="2">The sequence shown here is derived from an EMBL/GenBank/DDBJ whole genome shotgun (WGS) entry which is preliminary data.</text>
</comment>
<dbReference type="RefSeq" id="WP_343767414.1">
    <property type="nucleotide sequence ID" value="NZ_BAAAFG010000016.1"/>
</dbReference>
<keyword evidence="1" id="KW-0812">Transmembrane</keyword>
<sequence>MLGNVFKTRGNNKFSYTPRYYKSDKEGSPFEIEHKFDPYRKTVNGPRGLKNKAQAAFEELKQPADRRVNKTILYVVLILVFLFLWLIDFDLSIFSTPR</sequence>
<feature type="transmembrane region" description="Helical" evidence="1">
    <location>
        <begin position="71"/>
        <end position="87"/>
    </location>
</feature>
<keyword evidence="3" id="KW-1185">Reference proteome</keyword>
<gene>
    <name evidence="2" type="ORF">GCM10009117_21590</name>
</gene>
<protein>
    <recommendedName>
        <fullName evidence="4">Riboflavin synthase subunit beta</fullName>
    </recommendedName>
</protein>
<accession>A0ABN1MIM3</accession>
<evidence type="ECO:0000256" key="1">
    <source>
        <dbReference type="SAM" id="Phobius"/>
    </source>
</evidence>
<evidence type="ECO:0000313" key="3">
    <source>
        <dbReference type="Proteomes" id="UP001500507"/>
    </source>
</evidence>
<dbReference type="Proteomes" id="UP001500507">
    <property type="component" value="Unassembled WGS sequence"/>
</dbReference>